<feature type="binding site" evidence="6">
    <location>
        <position position="43"/>
    </location>
    <ligand>
        <name>Mg(2+)</name>
        <dbReference type="ChEBI" id="CHEBI:18420"/>
    </ligand>
</feature>
<reference evidence="7 8" key="1">
    <citation type="submission" date="2006-10" db="EMBL/GenBank/DDBJ databases">
        <title>Complete sequence of Syntrophobacter fumaroxidans MPOB.</title>
        <authorList>
            <consortium name="US DOE Joint Genome Institute"/>
            <person name="Copeland A."/>
            <person name="Lucas S."/>
            <person name="Lapidus A."/>
            <person name="Barry K."/>
            <person name="Detter J.C."/>
            <person name="Glavina del Rio T."/>
            <person name="Hammon N."/>
            <person name="Israni S."/>
            <person name="Pitluck S."/>
            <person name="Goltsman E.G."/>
            <person name="Martinez M."/>
            <person name="Schmutz J."/>
            <person name="Larimer F."/>
            <person name="Land M."/>
            <person name="Hauser L."/>
            <person name="Kyrpides N."/>
            <person name="Kim E."/>
            <person name="Boone D.R."/>
            <person name="Brockman F."/>
            <person name="Culley D."/>
            <person name="Ferry J."/>
            <person name="Gunsalus R."/>
            <person name="McInerney M.J."/>
            <person name="Morrison M."/>
            <person name="Plugge C."/>
            <person name="Rohlin L."/>
            <person name="Scholten J."/>
            <person name="Sieber J."/>
            <person name="Stams A.J.M."/>
            <person name="Worm P."/>
            <person name="Henstra A.M."/>
            <person name="Richardson P."/>
        </authorList>
    </citation>
    <scope>NUCLEOTIDE SEQUENCE [LARGE SCALE GENOMIC DNA]</scope>
    <source>
        <strain evidence="8">DSM 10017 / MPOB</strain>
    </source>
</reference>
<evidence type="ECO:0000256" key="3">
    <source>
        <dbReference type="ARBA" id="ARBA00022722"/>
    </source>
</evidence>
<dbReference type="CDD" id="cd06559">
    <property type="entry name" value="Endonuclease_V"/>
    <property type="match status" value="1"/>
</dbReference>
<feature type="site" description="Interaction with target DNA" evidence="6">
    <location>
        <position position="81"/>
    </location>
</feature>
<dbReference type="Pfam" id="PF04493">
    <property type="entry name" value="Endonuclease_5"/>
    <property type="match status" value="1"/>
</dbReference>
<keyword evidence="5 6" id="KW-0378">Hydrolase</keyword>
<dbReference type="STRING" id="335543.Sfum_0258"/>
<feature type="binding site" evidence="6">
    <location>
        <position position="111"/>
    </location>
    <ligand>
        <name>Mg(2+)</name>
        <dbReference type="ChEBI" id="CHEBI:18420"/>
    </ligand>
</feature>
<dbReference type="FunCoup" id="A0LEV7">
    <property type="interactions" value="363"/>
</dbReference>
<dbReference type="GO" id="GO:0000287">
    <property type="term" value="F:magnesium ion binding"/>
    <property type="evidence" value="ECO:0007669"/>
    <property type="project" value="UniProtKB-UniRule"/>
</dbReference>
<evidence type="ECO:0000256" key="4">
    <source>
        <dbReference type="ARBA" id="ARBA00022759"/>
    </source>
</evidence>
<organism evidence="7 8">
    <name type="scientific">Syntrophobacter fumaroxidans (strain DSM 10017 / MPOB)</name>
    <dbReference type="NCBI Taxonomy" id="335543"/>
    <lineage>
        <taxon>Bacteria</taxon>
        <taxon>Pseudomonadati</taxon>
        <taxon>Thermodesulfobacteriota</taxon>
        <taxon>Syntrophobacteria</taxon>
        <taxon>Syntrophobacterales</taxon>
        <taxon>Syntrophobacteraceae</taxon>
        <taxon>Syntrophobacter</taxon>
    </lineage>
</organism>
<keyword evidence="3 6" id="KW-0540">Nuclease</keyword>
<name>A0LEV7_SYNFM</name>
<keyword evidence="6" id="KW-0227">DNA damage</keyword>
<sequence length="230" mass="25399">MSDGIRHSWDLTPREAIALQRELAGRVVLRALPRNFRILGASDIGYVKAGERLAAVMLTFSWPDLLPLEAVHAICPVRFPYIPGLLSFREIPPLIEAFEQLKKRPDVLLCDGQGIAHPRKFGLAAHLGLYLGLPTIGCAKKRLCGIHASPPNKKGCSVPLYLDREAVGSVYCSRDNVKPIFVSPGHLCDQKSAERLVARCLGRYRIPEPLRQAHLLATKLRLEISISSNG</sequence>
<evidence type="ECO:0000256" key="5">
    <source>
        <dbReference type="ARBA" id="ARBA00022801"/>
    </source>
</evidence>
<dbReference type="AlphaFoldDB" id="A0LEV7"/>
<keyword evidence="4 6" id="KW-0255">Endonuclease</keyword>
<gene>
    <name evidence="6" type="primary">nfi</name>
    <name evidence="7" type="ordered locus">Sfum_0258</name>
</gene>
<comment type="catalytic activity">
    <reaction evidence="6">
        <text>Endonucleolytic cleavage at apurinic or apyrimidinic sites to products with a 5'-phosphate.</text>
        <dbReference type="EC" id="3.1.21.7"/>
    </reaction>
</comment>
<evidence type="ECO:0000313" key="7">
    <source>
        <dbReference type="EMBL" id="ABK15959.1"/>
    </source>
</evidence>
<dbReference type="eggNOG" id="COG1515">
    <property type="taxonomic scope" value="Bacteria"/>
</dbReference>
<accession>A0LEV7</accession>
<dbReference type="GO" id="GO:0006281">
    <property type="term" value="P:DNA repair"/>
    <property type="evidence" value="ECO:0007669"/>
    <property type="project" value="UniProtKB-UniRule"/>
</dbReference>
<dbReference type="Gene3D" id="3.30.2170.10">
    <property type="entry name" value="archaeoglobus fulgidus dsm 4304 superfamily"/>
    <property type="match status" value="1"/>
</dbReference>
<comment type="subcellular location">
    <subcellularLocation>
        <location evidence="1 6">Cytoplasm</location>
    </subcellularLocation>
</comment>
<protein>
    <recommendedName>
        <fullName evidence="6">Endonuclease V</fullName>
        <ecNumber evidence="6">3.1.21.7</ecNumber>
    </recommendedName>
    <alternativeName>
        <fullName evidence="6">Deoxyinosine 3'endonuclease</fullName>
    </alternativeName>
    <alternativeName>
        <fullName evidence="6">Deoxyribonuclease V</fullName>
        <shortName evidence="6">DNase V</shortName>
    </alternativeName>
</protein>
<dbReference type="HAMAP" id="MF_00801">
    <property type="entry name" value="Endonuclease_5"/>
    <property type="match status" value="1"/>
</dbReference>
<dbReference type="Proteomes" id="UP000001784">
    <property type="component" value="Chromosome"/>
</dbReference>
<dbReference type="HOGENOM" id="CLU_047631_1_1_7"/>
<dbReference type="OrthoDB" id="9790916at2"/>
<dbReference type="EC" id="3.1.21.7" evidence="6"/>
<dbReference type="GO" id="GO:0016891">
    <property type="term" value="F:RNA endonuclease activity producing 5'-phosphomonoesters, hydrolytic mechanism"/>
    <property type="evidence" value="ECO:0007669"/>
    <property type="project" value="TreeGrafter"/>
</dbReference>
<comment type="function">
    <text evidence="6">DNA repair enzyme involved in the repair of deaminated bases. Selectively cleaves double-stranded DNA at the second phosphodiester bond 3' to a deoxyinosine leaving behind the intact lesion on the nicked DNA.</text>
</comment>
<dbReference type="GO" id="GO:0003727">
    <property type="term" value="F:single-stranded RNA binding"/>
    <property type="evidence" value="ECO:0007669"/>
    <property type="project" value="TreeGrafter"/>
</dbReference>
<keyword evidence="8" id="KW-1185">Reference proteome</keyword>
<dbReference type="EMBL" id="CP000478">
    <property type="protein sequence ID" value="ABK15959.1"/>
    <property type="molecule type" value="Genomic_DNA"/>
</dbReference>
<keyword evidence="2 6" id="KW-0963">Cytoplasm</keyword>
<evidence type="ECO:0000256" key="1">
    <source>
        <dbReference type="ARBA" id="ARBA00004496"/>
    </source>
</evidence>
<dbReference type="PANTHER" id="PTHR28511">
    <property type="entry name" value="ENDONUCLEASE V"/>
    <property type="match status" value="1"/>
</dbReference>
<evidence type="ECO:0000256" key="6">
    <source>
        <dbReference type="HAMAP-Rule" id="MF_00801"/>
    </source>
</evidence>
<comment type="cofactor">
    <cofactor evidence="6">
        <name>Mg(2+)</name>
        <dbReference type="ChEBI" id="CHEBI:18420"/>
    </cofactor>
</comment>
<keyword evidence="6" id="KW-0479">Metal-binding</keyword>
<dbReference type="GO" id="GO:0043737">
    <property type="term" value="F:deoxyribonuclease V activity"/>
    <property type="evidence" value="ECO:0007669"/>
    <property type="project" value="UniProtKB-UniRule"/>
</dbReference>
<evidence type="ECO:0000313" key="8">
    <source>
        <dbReference type="Proteomes" id="UP000001784"/>
    </source>
</evidence>
<dbReference type="InterPro" id="IPR007581">
    <property type="entry name" value="Endonuclease-V"/>
</dbReference>
<comment type="similarity">
    <text evidence="6">Belongs to the endonuclease V family.</text>
</comment>
<dbReference type="KEGG" id="sfu:Sfum_0258"/>
<keyword evidence="6" id="KW-0234">DNA repair</keyword>
<dbReference type="InParanoid" id="A0LEV7"/>
<dbReference type="GO" id="GO:0005737">
    <property type="term" value="C:cytoplasm"/>
    <property type="evidence" value="ECO:0007669"/>
    <property type="project" value="UniProtKB-SubCell"/>
</dbReference>
<proteinExistence type="inferred from homology"/>
<keyword evidence="6" id="KW-0460">Magnesium</keyword>
<evidence type="ECO:0000256" key="2">
    <source>
        <dbReference type="ARBA" id="ARBA00022490"/>
    </source>
</evidence>
<dbReference type="PANTHER" id="PTHR28511:SF1">
    <property type="entry name" value="ENDONUCLEASE V"/>
    <property type="match status" value="1"/>
</dbReference>